<accession>A0A0M3J820</accession>
<evidence type="ECO:0000313" key="3">
    <source>
        <dbReference type="WBParaSite" id="ASIM_0000371901-mRNA-1"/>
    </source>
</evidence>
<dbReference type="EMBL" id="UYRR01005590">
    <property type="protein sequence ID" value="VDK21887.1"/>
    <property type="molecule type" value="Genomic_DNA"/>
</dbReference>
<evidence type="ECO:0000313" key="1">
    <source>
        <dbReference type="EMBL" id="VDK21887.1"/>
    </source>
</evidence>
<evidence type="ECO:0000313" key="2">
    <source>
        <dbReference type="Proteomes" id="UP000267096"/>
    </source>
</evidence>
<protein>
    <submittedName>
        <fullName evidence="3">Dodecin domain-containing protein</fullName>
    </submittedName>
</protein>
<keyword evidence="2" id="KW-1185">Reference proteome</keyword>
<gene>
    <name evidence="1" type="ORF">ASIM_LOCUS3553</name>
</gene>
<proteinExistence type="predicted"/>
<dbReference type="Proteomes" id="UP000267096">
    <property type="component" value="Unassembled WGS sequence"/>
</dbReference>
<dbReference type="WBParaSite" id="ASIM_0000371901-mRNA-1">
    <property type="protein sequence ID" value="ASIM_0000371901-mRNA-1"/>
    <property type="gene ID" value="ASIM_0000371901"/>
</dbReference>
<sequence length="81" mass="8538">MPVSSCSGIALEGMAAVEGMAEVEGMAGVVARVVEQCTVDDTLADRTLDRHSECIAVDMRAYNWTHIAVELQVLDSGRAGA</sequence>
<name>A0A0M3J820_ANISI</name>
<dbReference type="AlphaFoldDB" id="A0A0M3J820"/>
<reference evidence="1 2" key="2">
    <citation type="submission" date="2018-11" db="EMBL/GenBank/DDBJ databases">
        <authorList>
            <consortium name="Pathogen Informatics"/>
        </authorList>
    </citation>
    <scope>NUCLEOTIDE SEQUENCE [LARGE SCALE GENOMIC DNA]</scope>
</reference>
<reference evidence="3" key="1">
    <citation type="submission" date="2017-02" db="UniProtKB">
        <authorList>
            <consortium name="WormBaseParasite"/>
        </authorList>
    </citation>
    <scope>IDENTIFICATION</scope>
</reference>
<organism evidence="3">
    <name type="scientific">Anisakis simplex</name>
    <name type="common">Herring worm</name>
    <dbReference type="NCBI Taxonomy" id="6269"/>
    <lineage>
        <taxon>Eukaryota</taxon>
        <taxon>Metazoa</taxon>
        <taxon>Ecdysozoa</taxon>
        <taxon>Nematoda</taxon>
        <taxon>Chromadorea</taxon>
        <taxon>Rhabditida</taxon>
        <taxon>Spirurina</taxon>
        <taxon>Ascaridomorpha</taxon>
        <taxon>Ascaridoidea</taxon>
        <taxon>Anisakidae</taxon>
        <taxon>Anisakis</taxon>
        <taxon>Anisakis simplex complex</taxon>
    </lineage>
</organism>